<dbReference type="Proteomes" id="UP000320390">
    <property type="component" value="Chromosome"/>
</dbReference>
<name>A0A518ER09_9BACT</name>
<evidence type="ECO:0000313" key="1">
    <source>
        <dbReference type="EMBL" id="QDV06536.1"/>
    </source>
</evidence>
<sequence>MTSSVGAGYACVIFLRVFPREDDAPCEIRAEAERIVPLLLIVYARIELPEHFSDVSISEGMTVQVTPRSNAYCGRRM</sequence>
<dbReference type="AlphaFoldDB" id="A0A518ER09"/>
<dbReference type="EMBL" id="CP036434">
    <property type="protein sequence ID" value="QDV06536.1"/>
    <property type="molecule type" value="Genomic_DNA"/>
</dbReference>
<accession>A0A518ER09</accession>
<organism evidence="1 2">
    <name type="scientific">Saltatorellus ferox</name>
    <dbReference type="NCBI Taxonomy" id="2528018"/>
    <lineage>
        <taxon>Bacteria</taxon>
        <taxon>Pseudomonadati</taxon>
        <taxon>Planctomycetota</taxon>
        <taxon>Planctomycetia</taxon>
        <taxon>Planctomycetia incertae sedis</taxon>
        <taxon>Saltatorellus</taxon>
    </lineage>
</organism>
<keyword evidence="2" id="KW-1185">Reference proteome</keyword>
<evidence type="ECO:0000313" key="2">
    <source>
        <dbReference type="Proteomes" id="UP000320390"/>
    </source>
</evidence>
<reference evidence="1 2" key="1">
    <citation type="submission" date="2019-02" db="EMBL/GenBank/DDBJ databases">
        <title>Deep-cultivation of Planctomycetes and their phenomic and genomic characterization uncovers novel biology.</title>
        <authorList>
            <person name="Wiegand S."/>
            <person name="Jogler M."/>
            <person name="Boedeker C."/>
            <person name="Pinto D."/>
            <person name="Vollmers J."/>
            <person name="Rivas-Marin E."/>
            <person name="Kohn T."/>
            <person name="Peeters S.H."/>
            <person name="Heuer A."/>
            <person name="Rast P."/>
            <person name="Oberbeckmann S."/>
            <person name="Bunk B."/>
            <person name="Jeske O."/>
            <person name="Meyerdierks A."/>
            <person name="Storesund J.E."/>
            <person name="Kallscheuer N."/>
            <person name="Luecker S."/>
            <person name="Lage O.M."/>
            <person name="Pohl T."/>
            <person name="Merkel B.J."/>
            <person name="Hornburger P."/>
            <person name="Mueller R.-W."/>
            <person name="Bruemmer F."/>
            <person name="Labrenz M."/>
            <person name="Spormann A.M."/>
            <person name="Op den Camp H."/>
            <person name="Overmann J."/>
            <person name="Amann R."/>
            <person name="Jetten M.S.M."/>
            <person name="Mascher T."/>
            <person name="Medema M.H."/>
            <person name="Devos D.P."/>
            <person name="Kaster A.-K."/>
            <person name="Ovreas L."/>
            <person name="Rohde M."/>
            <person name="Galperin M.Y."/>
            <person name="Jogler C."/>
        </authorList>
    </citation>
    <scope>NUCLEOTIDE SEQUENCE [LARGE SCALE GENOMIC DNA]</scope>
    <source>
        <strain evidence="1 2">Poly30</strain>
    </source>
</reference>
<proteinExistence type="predicted"/>
<gene>
    <name evidence="1" type="ORF">Poly30_20460</name>
</gene>
<protein>
    <submittedName>
        <fullName evidence="1">Uncharacterized protein</fullName>
    </submittedName>
</protein>